<dbReference type="InterPro" id="IPR045079">
    <property type="entry name" value="Oxoprolinase-like"/>
</dbReference>
<accession>A0ABW1L3C3</accession>
<evidence type="ECO:0000313" key="3">
    <source>
        <dbReference type="Proteomes" id="UP001596116"/>
    </source>
</evidence>
<dbReference type="RefSeq" id="WP_379880970.1">
    <property type="nucleotide sequence ID" value="NZ_JBHPON010000003.1"/>
</dbReference>
<reference evidence="2 3" key="1">
    <citation type="submission" date="2024-09" db="EMBL/GenBank/DDBJ databases">
        <authorList>
            <person name="Zhang Z.-H."/>
        </authorList>
    </citation>
    <scope>NUCLEOTIDE SEQUENCE [LARGE SCALE GENOMIC DNA]</scope>
    <source>
        <strain evidence="2 3">HHTR114</strain>
    </source>
</reference>
<gene>
    <name evidence="2" type="ORF">ACFMB1_18955</name>
</gene>
<dbReference type="Proteomes" id="UP001596116">
    <property type="component" value="Unassembled WGS sequence"/>
</dbReference>
<dbReference type="PANTHER" id="PTHR11365:SF23">
    <property type="entry name" value="HYPOTHETICAL 5-OXOPROLINASE (EUROFUNG)-RELATED"/>
    <property type="match status" value="1"/>
</dbReference>
<name>A0ABW1L3C3_9PROT</name>
<organism evidence="2 3">
    <name type="scientific">Hyphococcus aureus</name>
    <dbReference type="NCBI Taxonomy" id="2666033"/>
    <lineage>
        <taxon>Bacteria</taxon>
        <taxon>Pseudomonadati</taxon>
        <taxon>Pseudomonadota</taxon>
        <taxon>Alphaproteobacteria</taxon>
        <taxon>Parvularculales</taxon>
        <taxon>Parvularculaceae</taxon>
        <taxon>Hyphococcus</taxon>
    </lineage>
</organism>
<dbReference type="PANTHER" id="PTHR11365">
    <property type="entry name" value="5-OXOPROLINASE RELATED"/>
    <property type="match status" value="1"/>
</dbReference>
<dbReference type="Pfam" id="PF02538">
    <property type="entry name" value="Hydantoinase_B"/>
    <property type="match status" value="1"/>
</dbReference>
<comment type="caution">
    <text evidence="2">The sequence shown here is derived from an EMBL/GenBank/DDBJ whole genome shotgun (WGS) entry which is preliminary data.</text>
</comment>
<dbReference type="EMBL" id="JBHPON010000003">
    <property type="protein sequence ID" value="MFC6037641.1"/>
    <property type="molecule type" value="Genomic_DNA"/>
</dbReference>
<protein>
    <submittedName>
        <fullName evidence="2">Hydantoinase B/oxoprolinase family protein</fullName>
    </submittedName>
</protein>
<keyword evidence="3" id="KW-1185">Reference proteome</keyword>
<dbReference type="InterPro" id="IPR003692">
    <property type="entry name" value="Hydantoinase_B"/>
</dbReference>
<proteinExistence type="predicted"/>
<evidence type="ECO:0000313" key="2">
    <source>
        <dbReference type="EMBL" id="MFC6037641.1"/>
    </source>
</evidence>
<feature type="domain" description="Hydantoinase B/oxoprolinase" evidence="1">
    <location>
        <begin position="13"/>
        <end position="529"/>
    </location>
</feature>
<sequence>MSSAAEKLSAEFDPITIEIIQSSLSAITDEMFATMRRTAMSSIIYEVLDFGVALFNERGELASSGSGIPGFIGMLEPGVAAITKKFDADDIRDGDIFMLNIPHHGGVSHINDVVMILPVFSHGALIGWLANKAHWVDLGGAFPGGISPDATEIYQEGLQLPGIKVIDRGEVNQAVLDIILINSRVPETTKGDFWAGVASMRAGQKRFLSLAEKYGDDAVRYAMTDYLALGEKIARAAMADLPKGAFTAEETLEDGRVIKAAITITDDTFSVDLRGNPAQTKTSLNSSRDATFVDCQMIFKAITSPETFGNAGSFRPIELLTDEGSIFDAKYPAAMSIYYETSMLLFDLLWKALAQAMPNRLTAGHYASICGTFMGGPHPETGHVHGIVEPQLGGWGASKEHDGVNALYTGYHGDTFNVPVEVTEQRNGLMVDRLALNEASGGEGERIGGKGILLDYRILAEDWWLTMAYTRSETGPWGLEGGLQGSTNYVEVVKANSEPVRYSACTAIPLGVNDVVKVYTATGGGYGDPKKRSREKVLEDIKNGYVSKERAKEIYGVDG</sequence>
<evidence type="ECO:0000259" key="1">
    <source>
        <dbReference type="Pfam" id="PF02538"/>
    </source>
</evidence>